<dbReference type="InterPro" id="IPR049046">
    <property type="entry name" value="Beta-AFase-like_GH127_middle"/>
</dbReference>
<organism evidence="4 5">
    <name type="scientific">Aurantiacibacter luteus</name>
    <dbReference type="NCBI Taxonomy" id="1581420"/>
    <lineage>
        <taxon>Bacteria</taxon>
        <taxon>Pseudomonadati</taxon>
        <taxon>Pseudomonadota</taxon>
        <taxon>Alphaproteobacteria</taxon>
        <taxon>Sphingomonadales</taxon>
        <taxon>Erythrobacteraceae</taxon>
        <taxon>Aurantiacibacter</taxon>
    </lineage>
</organism>
<proteinExistence type="predicted"/>
<reference evidence="4 5" key="1">
    <citation type="submission" date="2015-04" db="EMBL/GenBank/DDBJ databases">
        <title>The draft genome sequence of Erythrobacter luteus KA37.</title>
        <authorList>
            <person name="Zhuang L."/>
            <person name="Liu Y."/>
            <person name="Shao Z."/>
        </authorList>
    </citation>
    <scope>NUCLEOTIDE SEQUENCE [LARGE SCALE GENOMIC DNA]</scope>
    <source>
        <strain evidence="4 5">KA37</strain>
    </source>
</reference>
<dbReference type="GO" id="GO:0005975">
    <property type="term" value="P:carbohydrate metabolic process"/>
    <property type="evidence" value="ECO:0007669"/>
    <property type="project" value="InterPro"/>
</dbReference>
<evidence type="ECO:0000259" key="1">
    <source>
        <dbReference type="Pfam" id="PF07944"/>
    </source>
</evidence>
<dbReference type="InterPro" id="IPR012878">
    <property type="entry name" value="Beta-AFase-like_GH127_cat"/>
</dbReference>
<dbReference type="PROSITE" id="PS51318">
    <property type="entry name" value="TAT"/>
    <property type="match status" value="1"/>
</dbReference>
<dbReference type="InterPro" id="IPR008928">
    <property type="entry name" value="6-hairpin_glycosidase_sf"/>
</dbReference>
<dbReference type="Pfam" id="PF07944">
    <property type="entry name" value="Beta-AFase-like_GH127_cat"/>
    <property type="match status" value="1"/>
</dbReference>
<protein>
    <recommendedName>
        <fullName evidence="6">Acetyl-CoA carboxylase</fullName>
    </recommendedName>
</protein>
<evidence type="ECO:0008006" key="6">
    <source>
        <dbReference type="Google" id="ProtNLM"/>
    </source>
</evidence>
<dbReference type="Proteomes" id="UP000053464">
    <property type="component" value="Unassembled WGS sequence"/>
</dbReference>
<name>A0A0G9MYX3_9SPHN</name>
<dbReference type="InterPro" id="IPR006311">
    <property type="entry name" value="TAT_signal"/>
</dbReference>
<evidence type="ECO:0000313" key="5">
    <source>
        <dbReference type="Proteomes" id="UP000053464"/>
    </source>
</evidence>
<evidence type="ECO:0000259" key="3">
    <source>
        <dbReference type="Pfam" id="PF20736"/>
    </source>
</evidence>
<dbReference type="EMBL" id="LBHB01000001">
    <property type="protein sequence ID" value="KLE35946.1"/>
    <property type="molecule type" value="Genomic_DNA"/>
</dbReference>
<dbReference type="SUPFAM" id="SSF48208">
    <property type="entry name" value="Six-hairpin glycosidases"/>
    <property type="match status" value="1"/>
</dbReference>
<evidence type="ECO:0000259" key="2">
    <source>
        <dbReference type="Pfam" id="PF20620"/>
    </source>
</evidence>
<dbReference type="STRING" id="1581420.AAW00_06240"/>
<dbReference type="PANTHER" id="PTHR31151">
    <property type="entry name" value="PROLINE-TRNA LIGASE (DUF1680)"/>
    <property type="match status" value="1"/>
</dbReference>
<feature type="domain" description="Glycoside hydrolase GH146 substrate-binding" evidence="2">
    <location>
        <begin position="650"/>
        <end position="780"/>
    </location>
</feature>
<dbReference type="InterPro" id="IPR046544">
    <property type="entry name" value="GH146_SB_dom"/>
</dbReference>
<evidence type="ECO:0000313" key="4">
    <source>
        <dbReference type="EMBL" id="KLE35946.1"/>
    </source>
</evidence>
<dbReference type="PATRIC" id="fig|1581420.6.peg.1263"/>
<feature type="domain" description="Non-reducing end beta-L-arabinofuranosidase-like GH127 catalytic" evidence="1">
    <location>
        <begin position="46"/>
        <end position="433"/>
    </location>
</feature>
<dbReference type="PANTHER" id="PTHR31151:SF0">
    <property type="entry name" value="PROLINE-TRNA LIGASE (DUF1680)"/>
    <property type="match status" value="1"/>
</dbReference>
<dbReference type="AlphaFoldDB" id="A0A0G9MYX3"/>
<accession>A0A0G9MYX3</accession>
<comment type="caution">
    <text evidence="4">The sequence shown here is derived from an EMBL/GenBank/DDBJ whole genome shotgun (WGS) entry which is preliminary data.</text>
</comment>
<sequence length="785" mass="86359">MVQVDRRRWLAGVSSLALAGTIPAGALRAATGGYLTALVEPVPLDKVRLAPSIFADAQAANRSYLASLDPERLLHNFYLSAGLEPPAPVYGGWEAMGIAGHSLGHWLSAVSLLVANTGDVELAANLDHALAQMAQIQSAHGDGYIGGTTVERDGEIVDGKIVFEEVRRGDIRSGGFDLNGGWVPLYTWHKIHAGLIDAYRLARRQSAMPILLGMSTYLAEVLEPLDDEQMQRVLHAEHGGLNESYADTFALTGNRRWLRLARRIYHRAVLDPLVAQEDRLEGLHANTQIPKVIGLARLHEVAPDARYAGAAQFFHKRVTQHHSYVIGGNSEREHFGPPDQRAHRIGEATCEACNTYNMLKLTRHLYSWQPDARWFDFYEQAQINHIMAHQRPDNGRFVYFMPLAAGARRIYSDPEDSFWCCVGSGMESHAKHADSIWWHDAAACTLFVNLFIPSSLDWPERELGWRMASAMPDEGSVRLSVSRPSLRATTLAMRIPAWSAAPQIAVNGVPVETEMADGYSRITRPWDVGDTVDLTLPMTLGVERVPDDPSILAFTRGPLILAADLGPADEDFVGTGPVLVAGQGNPAAALRSASKSGVFTTEGGLGETLFLKPFFRQYDRRSAVYFPTFTSAEWAARRGEYIRSQEAAQALSRRTVDTLYLGEMQPERDHDFVPGRSEVVNWNGRAARRLPPGDEMRMTLARRPGDAVLQVTVFSADAARPFGITVDGAPLELAWPEPSPGDGFVTLSFSLPPVGEQGRAEAVIGVRALREHALLYEVRMMEPEG</sequence>
<feature type="domain" description="Non-reducing end beta-L-arabinofuranosidase-like GH127 middle" evidence="3">
    <location>
        <begin position="445"/>
        <end position="538"/>
    </location>
</feature>
<gene>
    <name evidence="4" type="ORF">AAW00_06240</name>
</gene>
<keyword evidence="5" id="KW-1185">Reference proteome</keyword>
<dbReference type="Pfam" id="PF20620">
    <property type="entry name" value="DUF6805"/>
    <property type="match status" value="1"/>
</dbReference>
<dbReference type="Pfam" id="PF20736">
    <property type="entry name" value="Glyco_hydro127M"/>
    <property type="match status" value="1"/>
</dbReference>